<dbReference type="AlphaFoldDB" id="A0A6J4KCV2"/>
<protein>
    <submittedName>
        <fullName evidence="1">Uncharacterized protein</fullName>
    </submittedName>
</protein>
<proteinExistence type="predicted"/>
<organism evidence="1">
    <name type="scientific">uncultured Coleofasciculus sp</name>
    <dbReference type="NCBI Taxonomy" id="1267456"/>
    <lineage>
        <taxon>Bacteria</taxon>
        <taxon>Bacillati</taxon>
        <taxon>Cyanobacteriota</taxon>
        <taxon>Cyanophyceae</taxon>
        <taxon>Coleofasciculales</taxon>
        <taxon>Coleofasciculaceae</taxon>
        <taxon>Coleofasciculus</taxon>
        <taxon>environmental samples</taxon>
    </lineage>
</organism>
<gene>
    <name evidence="1" type="ORF">AVDCRST_MAG92-5228</name>
</gene>
<evidence type="ECO:0000313" key="1">
    <source>
        <dbReference type="EMBL" id="CAA9302329.1"/>
    </source>
</evidence>
<name>A0A6J4KCV2_9CYAN</name>
<accession>A0A6J4KCV2</accession>
<reference evidence="1" key="1">
    <citation type="submission" date="2020-02" db="EMBL/GenBank/DDBJ databases">
        <authorList>
            <person name="Meier V. D."/>
        </authorList>
    </citation>
    <scope>NUCLEOTIDE SEQUENCE</scope>
    <source>
        <strain evidence="1">AVDCRST_MAG92</strain>
    </source>
</reference>
<dbReference type="EMBL" id="CADCTM010000897">
    <property type="protein sequence ID" value="CAA9302329.1"/>
    <property type="molecule type" value="Genomic_DNA"/>
</dbReference>
<sequence>MEETIRIRAIDQTDWKTTLEGFQPNKIDQLLEVSGVDGQVIGTICASVDGRYYINGKPEVNYASLQEAAGVLIQSLN</sequence>